<dbReference type="EMBL" id="VBTY01000053">
    <property type="protein sequence ID" value="MDG3494559.1"/>
    <property type="molecule type" value="Genomic_DNA"/>
</dbReference>
<dbReference type="RefSeq" id="WP_173400655.1">
    <property type="nucleotide sequence ID" value="NZ_VBTY01000053.1"/>
</dbReference>
<feature type="transmembrane region" description="Helical" evidence="1">
    <location>
        <begin position="7"/>
        <end position="30"/>
    </location>
</feature>
<dbReference type="AlphaFoldDB" id="A0A9X4ME93"/>
<reference evidence="2" key="1">
    <citation type="submission" date="2019-05" db="EMBL/GenBank/DDBJ databases">
        <title>Whole genome sequencing of Pseudanabaena catenata USMAC16.</title>
        <authorList>
            <person name="Khan Z."/>
            <person name="Omar W.M."/>
            <person name="Convey P."/>
            <person name="Merican F."/>
            <person name="Najimudin N."/>
        </authorList>
    </citation>
    <scope>NUCLEOTIDE SEQUENCE</scope>
    <source>
        <strain evidence="2">USMAC16</strain>
    </source>
</reference>
<evidence type="ECO:0000313" key="2">
    <source>
        <dbReference type="EMBL" id="MDG3494559.1"/>
    </source>
</evidence>
<sequence length="50" mass="5551">MPFFRQYIAPLIIFAIFLFTLVLVSSRAFLPDDMVAPAPVGAILSHRSIS</sequence>
<organism evidence="2 3">
    <name type="scientific">Pseudanabaena catenata USMAC16</name>
    <dbReference type="NCBI Taxonomy" id="1855837"/>
    <lineage>
        <taxon>Bacteria</taxon>
        <taxon>Bacillati</taxon>
        <taxon>Cyanobacteriota</taxon>
        <taxon>Cyanophyceae</taxon>
        <taxon>Pseudanabaenales</taxon>
        <taxon>Pseudanabaenaceae</taxon>
        <taxon>Pseudanabaena</taxon>
    </lineage>
</organism>
<gene>
    <name evidence="2" type="ORF">FEV09_08300</name>
</gene>
<keyword evidence="1" id="KW-0812">Transmembrane</keyword>
<keyword evidence="1" id="KW-0472">Membrane</keyword>
<evidence type="ECO:0000313" key="3">
    <source>
        <dbReference type="Proteomes" id="UP001152872"/>
    </source>
</evidence>
<name>A0A9X4ME93_9CYAN</name>
<accession>A0A9X4ME93</accession>
<keyword evidence="1" id="KW-1133">Transmembrane helix</keyword>
<proteinExistence type="predicted"/>
<dbReference type="Proteomes" id="UP001152872">
    <property type="component" value="Unassembled WGS sequence"/>
</dbReference>
<keyword evidence="3" id="KW-1185">Reference proteome</keyword>
<evidence type="ECO:0000256" key="1">
    <source>
        <dbReference type="SAM" id="Phobius"/>
    </source>
</evidence>
<comment type="caution">
    <text evidence="2">The sequence shown here is derived from an EMBL/GenBank/DDBJ whole genome shotgun (WGS) entry which is preliminary data.</text>
</comment>
<protein>
    <submittedName>
        <fullName evidence="2">Uncharacterized protein</fullName>
    </submittedName>
</protein>